<evidence type="ECO:0000256" key="3">
    <source>
        <dbReference type="ARBA" id="ARBA00023163"/>
    </source>
</evidence>
<dbReference type="InterPro" id="IPR028978">
    <property type="entry name" value="Chorismate_lyase_/UTRA_dom_sf"/>
</dbReference>
<evidence type="ECO:0000259" key="4">
    <source>
        <dbReference type="PROSITE" id="PS50949"/>
    </source>
</evidence>
<keyword evidence="1" id="KW-0805">Transcription regulation</keyword>
<gene>
    <name evidence="5" type="ORF">GCM10010421_13610</name>
</gene>
<dbReference type="SMART" id="SM00866">
    <property type="entry name" value="UTRA"/>
    <property type="match status" value="1"/>
</dbReference>
<dbReference type="PROSITE" id="PS50949">
    <property type="entry name" value="HTH_GNTR"/>
    <property type="match status" value="1"/>
</dbReference>
<dbReference type="InterPro" id="IPR000524">
    <property type="entry name" value="Tscrpt_reg_HTH_GntR"/>
</dbReference>
<reference evidence="6" key="1">
    <citation type="journal article" date="2019" name="Int. J. Syst. Evol. Microbiol.">
        <title>The Global Catalogue of Microorganisms (GCM) 10K type strain sequencing project: providing services to taxonomists for standard genome sequencing and annotation.</title>
        <authorList>
            <consortium name="The Broad Institute Genomics Platform"/>
            <consortium name="The Broad Institute Genome Sequencing Center for Infectious Disease"/>
            <person name="Wu L."/>
            <person name="Ma J."/>
        </authorList>
    </citation>
    <scope>NUCLEOTIDE SEQUENCE [LARGE SCALE GENOMIC DNA]</scope>
    <source>
        <strain evidence="6">JCM 6922</strain>
    </source>
</reference>
<keyword evidence="2" id="KW-0238">DNA-binding</keyword>
<organism evidence="5 6">
    <name type="scientific">Streptomyces glaucus</name>
    <dbReference type="NCBI Taxonomy" id="284029"/>
    <lineage>
        <taxon>Bacteria</taxon>
        <taxon>Bacillati</taxon>
        <taxon>Actinomycetota</taxon>
        <taxon>Actinomycetes</taxon>
        <taxon>Kitasatosporales</taxon>
        <taxon>Streptomycetaceae</taxon>
        <taxon>Streptomyces</taxon>
    </lineage>
</organism>
<feature type="domain" description="HTH gntR-type" evidence="4">
    <location>
        <begin position="2"/>
        <end position="70"/>
    </location>
</feature>
<dbReference type="CDD" id="cd07377">
    <property type="entry name" value="WHTH_GntR"/>
    <property type="match status" value="1"/>
</dbReference>
<keyword evidence="6" id="KW-1185">Reference proteome</keyword>
<dbReference type="EMBL" id="BAAATK010000006">
    <property type="protein sequence ID" value="GAA2427492.1"/>
    <property type="molecule type" value="Genomic_DNA"/>
</dbReference>
<dbReference type="InterPro" id="IPR050679">
    <property type="entry name" value="Bact_HTH_transcr_reg"/>
</dbReference>
<evidence type="ECO:0000313" key="6">
    <source>
        <dbReference type="Proteomes" id="UP001500460"/>
    </source>
</evidence>
<dbReference type="RefSeq" id="WP_344600605.1">
    <property type="nucleotide sequence ID" value="NZ_BAAATK010000006.1"/>
</dbReference>
<dbReference type="Gene3D" id="3.40.1410.10">
    <property type="entry name" value="Chorismate lyase-like"/>
    <property type="match status" value="1"/>
</dbReference>
<keyword evidence="3" id="KW-0804">Transcription</keyword>
<dbReference type="Pfam" id="PF00392">
    <property type="entry name" value="GntR"/>
    <property type="match status" value="1"/>
</dbReference>
<accession>A0ABP5WKV3</accession>
<protein>
    <submittedName>
        <fullName evidence="5">GntR family transcriptional regulator</fullName>
    </submittedName>
</protein>
<dbReference type="InterPro" id="IPR036390">
    <property type="entry name" value="WH_DNA-bd_sf"/>
</dbReference>
<evidence type="ECO:0000256" key="1">
    <source>
        <dbReference type="ARBA" id="ARBA00023015"/>
    </source>
</evidence>
<sequence>MPETARQIADDLRARIESGELLPGDRLPGEPSLVKTYGVAKMTANQALKILVSEGLAVARPGSGTYVREFRPIRRVANDRLSKSRWNAGRSIWSADVDQRPLVTDVQVYEAEAPHQIGRLLNLEPGVPVIVRSRKFVVEDRPVRIATSYLPADLVRDTAIAQPNTGPGGSYARLAELGAEPVHFAEELRARMPSEEERAALDLATGTPILEICRTAFTEDERPVEVNQMLLDAGSYVLEYRLSS</sequence>
<dbReference type="SUPFAM" id="SSF46785">
    <property type="entry name" value="Winged helix' DNA-binding domain"/>
    <property type="match status" value="1"/>
</dbReference>
<dbReference type="SMART" id="SM00345">
    <property type="entry name" value="HTH_GNTR"/>
    <property type="match status" value="1"/>
</dbReference>
<evidence type="ECO:0000313" key="5">
    <source>
        <dbReference type="EMBL" id="GAA2427492.1"/>
    </source>
</evidence>
<dbReference type="PANTHER" id="PTHR44846:SF17">
    <property type="entry name" value="GNTR-FAMILY TRANSCRIPTIONAL REGULATOR"/>
    <property type="match status" value="1"/>
</dbReference>
<name>A0ABP5WKV3_9ACTN</name>
<dbReference type="Proteomes" id="UP001500460">
    <property type="component" value="Unassembled WGS sequence"/>
</dbReference>
<dbReference type="Pfam" id="PF07702">
    <property type="entry name" value="UTRA"/>
    <property type="match status" value="1"/>
</dbReference>
<evidence type="ECO:0000256" key="2">
    <source>
        <dbReference type="ARBA" id="ARBA00023125"/>
    </source>
</evidence>
<dbReference type="SUPFAM" id="SSF64288">
    <property type="entry name" value="Chorismate lyase-like"/>
    <property type="match status" value="1"/>
</dbReference>
<dbReference type="PANTHER" id="PTHR44846">
    <property type="entry name" value="MANNOSYL-D-GLYCERATE TRANSPORT/METABOLISM SYSTEM REPRESSOR MNGR-RELATED"/>
    <property type="match status" value="1"/>
</dbReference>
<dbReference type="Gene3D" id="1.10.10.10">
    <property type="entry name" value="Winged helix-like DNA-binding domain superfamily/Winged helix DNA-binding domain"/>
    <property type="match status" value="1"/>
</dbReference>
<dbReference type="InterPro" id="IPR036388">
    <property type="entry name" value="WH-like_DNA-bd_sf"/>
</dbReference>
<dbReference type="InterPro" id="IPR011663">
    <property type="entry name" value="UTRA"/>
</dbReference>
<comment type="caution">
    <text evidence="5">The sequence shown here is derived from an EMBL/GenBank/DDBJ whole genome shotgun (WGS) entry which is preliminary data.</text>
</comment>
<proteinExistence type="predicted"/>